<dbReference type="AlphaFoldDB" id="A0A645DVR3"/>
<protein>
    <submittedName>
        <fullName evidence="1">Uncharacterized protein</fullName>
    </submittedName>
</protein>
<reference evidence="1" key="1">
    <citation type="submission" date="2019-08" db="EMBL/GenBank/DDBJ databases">
        <authorList>
            <person name="Kucharzyk K."/>
            <person name="Murdoch R.W."/>
            <person name="Higgins S."/>
            <person name="Loffler F."/>
        </authorList>
    </citation>
    <scope>NUCLEOTIDE SEQUENCE</scope>
</reference>
<name>A0A645DVR3_9ZZZZ</name>
<sequence length="41" mass="4470">MPMYEAAMGKSVMMDSTIAVPSVESGSSQLEKTVMVTFELR</sequence>
<gene>
    <name evidence="1" type="ORF">SDC9_140744</name>
</gene>
<accession>A0A645DVR3</accession>
<organism evidence="1">
    <name type="scientific">bioreactor metagenome</name>
    <dbReference type="NCBI Taxonomy" id="1076179"/>
    <lineage>
        <taxon>unclassified sequences</taxon>
        <taxon>metagenomes</taxon>
        <taxon>ecological metagenomes</taxon>
    </lineage>
</organism>
<comment type="caution">
    <text evidence="1">The sequence shown here is derived from an EMBL/GenBank/DDBJ whole genome shotgun (WGS) entry which is preliminary data.</text>
</comment>
<evidence type="ECO:0000313" key="1">
    <source>
        <dbReference type="EMBL" id="MPM93604.1"/>
    </source>
</evidence>
<proteinExistence type="predicted"/>
<dbReference type="EMBL" id="VSSQ01040380">
    <property type="protein sequence ID" value="MPM93604.1"/>
    <property type="molecule type" value="Genomic_DNA"/>
</dbReference>